<organism evidence="3 4">
    <name type="scientific">Chitinophaga cymbidii</name>
    <dbReference type="NCBI Taxonomy" id="1096750"/>
    <lineage>
        <taxon>Bacteria</taxon>
        <taxon>Pseudomonadati</taxon>
        <taxon>Bacteroidota</taxon>
        <taxon>Chitinophagia</taxon>
        <taxon>Chitinophagales</taxon>
        <taxon>Chitinophagaceae</taxon>
        <taxon>Chitinophaga</taxon>
    </lineage>
</organism>
<dbReference type="Gene3D" id="3.10.450.50">
    <property type="match status" value="1"/>
</dbReference>
<sequence>MRSFVIIIALFALTAQLPARGQSNDVARIKALMDTQTRAWNAGDIEGFMTTYWRSDSLLFIGKKGLTYGWQATLENYKKNYPDKTAMGTLTFDLLEFKKMAADAYFVVGKWTLTRTIGDLSGHFSLVIRKIGGDWKITADHSS</sequence>
<dbReference type="AlphaFoldDB" id="A0A512RHB5"/>
<dbReference type="SUPFAM" id="SSF54427">
    <property type="entry name" value="NTF2-like"/>
    <property type="match status" value="1"/>
</dbReference>
<evidence type="ECO:0000259" key="2">
    <source>
        <dbReference type="Pfam" id="PF14534"/>
    </source>
</evidence>
<keyword evidence="1" id="KW-0732">Signal</keyword>
<feature type="domain" description="DUF4440" evidence="2">
    <location>
        <begin position="29"/>
        <end position="137"/>
    </location>
</feature>
<proteinExistence type="predicted"/>
<reference evidence="3 4" key="1">
    <citation type="submission" date="2019-07" db="EMBL/GenBank/DDBJ databases">
        <title>Whole genome shotgun sequence of Chitinophaga cymbidii NBRC 109752.</title>
        <authorList>
            <person name="Hosoyama A."/>
            <person name="Uohara A."/>
            <person name="Ohji S."/>
            <person name="Ichikawa N."/>
        </authorList>
    </citation>
    <scope>NUCLEOTIDE SEQUENCE [LARGE SCALE GENOMIC DNA]</scope>
    <source>
        <strain evidence="3 4">NBRC 109752</strain>
    </source>
</reference>
<evidence type="ECO:0000256" key="1">
    <source>
        <dbReference type="SAM" id="SignalP"/>
    </source>
</evidence>
<comment type="caution">
    <text evidence="3">The sequence shown here is derived from an EMBL/GenBank/DDBJ whole genome shotgun (WGS) entry which is preliminary data.</text>
</comment>
<feature type="chain" id="PRO_5021893499" evidence="1">
    <location>
        <begin position="22"/>
        <end position="143"/>
    </location>
</feature>
<evidence type="ECO:0000313" key="4">
    <source>
        <dbReference type="Proteomes" id="UP000321436"/>
    </source>
</evidence>
<evidence type="ECO:0000313" key="3">
    <source>
        <dbReference type="EMBL" id="GEP95082.1"/>
    </source>
</evidence>
<dbReference type="RefSeq" id="WP_146859044.1">
    <property type="nucleotide sequence ID" value="NZ_BKAU01000001.1"/>
</dbReference>
<protein>
    <submittedName>
        <fullName evidence="3">Periplasmic L-asparaginase</fullName>
    </submittedName>
</protein>
<name>A0A512RHB5_9BACT</name>
<keyword evidence="4" id="KW-1185">Reference proteome</keyword>
<dbReference type="OrthoDB" id="120856at2"/>
<accession>A0A512RHB5</accession>
<feature type="signal peptide" evidence="1">
    <location>
        <begin position="1"/>
        <end position="21"/>
    </location>
</feature>
<dbReference type="EMBL" id="BKAU01000001">
    <property type="protein sequence ID" value="GEP95082.1"/>
    <property type="molecule type" value="Genomic_DNA"/>
</dbReference>
<dbReference type="InterPro" id="IPR027843">
    <property type="entry name" value="DUF4440"/>
</dbReference>
<gene>
    <name evidence="3" type="ORF">CCY01nite_13420</name>
</gene>
<dbReference type="Pfam" id="PF14534">
    <property type="entry name" value="DUF4440"/>
    <property type="match status" value="1"/>
</dbReference>
<dbReference type="InterPro" id="IPR032710">
    <property type="entry name" value="NTF2-like_dom_sf"/>
</dbReference>
<dbReference type="Proteomes" id="UP000321436">
    <property type="component" value="Unassembled WGS sequence"/>
</dbReference>